<dbReference type="AlphaFoldDB" id="A0A095SZ24"/>
<evidence type="ECO:0000313" key="2">
    <source>
        <dbReference type="Proteomes" id="UP000029554"/>
    </source>
</evidence>
<accession>A0A095SZ24</accession>
<evidence type="ECO:0000313" key="1">
    <source>
        <dbReference type="EMBL" id="KGD69594.1"/>
    </source>
</evidence>
<protein>
    <submittedName>
        <fullName evidence="1">Uncharacterized protein</fullName>
    </submittedName>
</protein>
<dbReference type="STRING" id="1453498.LG45_02205"/>
<organism evidence="1 2">
    <name type="scientific">Flavobacterium aquatile LMG 4008 = ATCC 11947</name>
    <dbReference type="NCBI Taxonomy" id="1453498"/>
    <lineage>
        <taxon>Bacteria</taxon>
        <taxon>Pseudomonadati</taxon>
        <taxon>Bacteroidota</taxon>
        <taxon>Flavobacteriia</taxon>
        <taxon>Flavobacteriales</taxon>
        <taxon>Flavobacteriaceae</taxon>
        <taxon>Flavobacterium</taxon>
    </lineage>
</organism>
<dbReference type="RefSeq" id="WP_035123933.1">
    <property type="nucleotide sequence ID" value="NZ_JRHH01000001.1"/>
</dbReference>
<sequence length="205" mass="22763">MDEKKKAEASLELGFDVDAPLQELIDNKNILLYHNAIGFSPKLYGTAKAVLVSAMLADQLFKQADIIAQEPKMDSQLKENVQNYVNCFRSAACSVMQTNAGQTFDIVPFDDGVLLRILQKPGLTNSDNFLPKVSSLKDAFDSVAKNIIEILPANKISETSITKTGIYLSDYIYIVKGIDDEFWKEESAINEVNSINSHALKILKK</sequence>
<comment type="caution">
    <text evidence="1">The sequence shown here is derived from an EMBL/GenBank/DDBJ whole genome shotgun (WGS) entry which is preliminary data.</text>
</comment>
<dbReference type="EMBL" id="JRHH01000001">
    <property type="protein sequence ID" value="KGD69594.1"/>
    <property type="molecule type" value="Genomic_DNA"/>
</dbReference>
<keyword evidence="2" id="KW-1185">Reference proteome</keyword>
<reference evidence="1 2" key="1">
    <citation type="submission" date="2014-09" db="EMBL/GenBank/DDBJ databases">
        <title>Whole Genome Shotgun of Flavobacterium aquatile LMG 4008.</title>
        <authorList>
            <person name="Gale A.N."/>
            <person name="Pipes S.E."/>
            <person name="Newman J.D."/>
        </authorList>
    </citation>
    <scope>NUCLEOTIDE SEQUENCE [LARGE SCALE GENOMIC DNA]</scope>
    <source>
        <strain evidence="1 2">LMG 4008</strain>
    </source>
</reference>
<gene>
    <name evidence="1" type="ORF">LG45_02205</name>
</gene>
<dbReference type="OrthoDB" id="9764644at2"/>
<proteinExistence type="predicted"/>
<name>A0A095SZ24_9FLAO</name>
<dbReference type="Proteomes" id="UP000029554">
    <property type="component" value="Unassembled WGS sequence"/>
</dbReference>